<evidence type="ECO:0000256" key="3">
    <source>
        <dbReference type="ARBA" id="ARBA00022679"/>
    </source>
</evidence>
<dbReference type="GO" id="GO:0009007">
    <property type="term" value="F:site-specific DNA-methyltransferase (adenine-specific) activity"/>
    <property type="evidence" value="ECO:0007669"/>
    <property type="project" value="UniProtKB-EC"/>
</dbReference>
<evidence type="ECO:0000256" key="5">
    <source>
        <dbReference type="ARBA" id="ARBA00022747"/>
    </source>
</evidence>
<dbReference type="PANTHER" id="PTHR42933:SF3">
    <property type="entry name" value="TYPE I RESTRICTION ENZYME MJAVIII METHYLASE SUBUNIT"/>
    <property type="match status" value="1"/>
</dbReference>
<evidence type="ECO:0000256" key="2">
    <source>
        <dbReference type="ARBA" id="ARBA00022603"/>
    </source>
</evidence>
<keyword evidence="9" id="KW-1185">Reference proteome</keyword>
<proteinExistence type="predicted"/>
<dbReference type="Gene3D" id="3.40.50.150">
    <property type="entry name" value="Vaccinia Virus protein VP39"/>
    <property type="match status" value="1"/>
</dbReference>
<dbReference type="RefSeq" id="WP_071803503.1">
    <property type="nucleotide sequence ID" value="NZ_MEIA01000056.1"/>
</dbReference>
<keyword evidence="3" id="KW-0808">Transferase</keyword>
<dbReference type="GO" id="GO:0032259">
    <property type="term" value="P:methylation"/>
    <property type="evidence" value="ECO:0007669"/>
    <property type="project" value="UniProtKB-KW"/>
</dbReference>
<evidence type="ECO:0000313" key="8">
    <source>
        <dbReference type="EMBL" id="OJF15414.1"/>
    </source>
</evidence>
<comment type="catalytic activity">
    <reaction evidence="6">
        <text>a 2'-deoxyadenosine in DNA + S-adenosyl-L-methionine = an N(6)-methyl-2'-deoxyadenosine in DNA + S-adenosyl-L-homocysteine + H(+)</text>
        <dbReference type="Rhea" id="RHEA:15197"/>
        <dbReference type="Rhea" id="RHEA-COMP:12418"/>
        <dbReference type="Rhea" id="RHEA-COMP:12419"/>
        <dbReference type="ChEBI" id="CHEBI:15378"/>
        <dbReference type="ChEBI" id="CHEBI:57856"/>
        <dbReference type="ChEBI" id="CHEBI:59789"/>
        <dbReference type="ChEBI" id="CHEBI:90615"/>
        <dbReference type="ChEBI" id="CHEBI:90616"/>
        <dbReference type="EC" id="2.1.1.72"/>
    </reaction>
</comment>
<name>A0A1K0GSJ1_9ACTN</name>
<dbReference type="InterPro" id="IPR029063">
    <property type="entry name" value="SAM-dependent_MTases_sf"/>
</dbReference>
<evidence type="ECO:0000259" key="7">
    <source>
        <dbReference type="Pfam" id="PF02384"/>
    </source>
</evidence>
<dbReference type="Proteomes" id="UP000182486">
    <property type="component" value="Unassembled WGS sequence"/>
</dbReference>
<evidence type="ECO:0000313" key="9">
    <source>
        <dbReference type="Proteomes" id="UP000182486"/>
    </source>
</evidence>
<keyword evidence="4" id="KW-0949">S-adenosyl-L-methionine</keyword>
<dbReference type="EC" id="2.1.1.72" evidence="1"/>
<sequence length="327" mass="35491">MATIIRWRPPPVPADPKQHAQAVAEAVATAWHGQYGSSLNEVAISVVAALAVAGQHGPPDPDMPELVANLDRARFAELVKRIWLEWSIVRPDLVPRARMLWTCLDGNLDDALLRAVHSVGQAALRRGVWQLGAEQNRRHEVDLLGTVLQAVTSAKAKQARGQFLTPECVTELMGRMVEPPPGRSVMDPAAGTGRMLLGAARAMREQGLDPADAEWWANDIDPLAAALCAVNTDMWDLGFRVVVGCGDGLLTAWTGEALRQRQAAIDELLGYVEVARKEAASRHVLNLPAPKDPLMQHLRAARPAPPRQAPPHSSTFDAASAYQGRLF</sequence>
<dbReference type="Pfam" id="PF02384">
    <property type="entry name" value="N6_Mtase"/>
    <property type="match status" value="1"/>
</dbReference>
<reference evidence="8 9" key="1">
    <citation type="submission" date="2016-09" db="EMBL/GenBank/DDBJ databases">
        <title>Couchioplanes caeruleus draft genome sequence.</title>
        <authorList>
            <person name="Sheehan J."/>
            <person name="Caffrey P."/>
        </authorList>
    </citation>
    <scope>NUCLEOTIDE SEQUENCE [LARGE SCALE GENOMIC DNA]</scope>
    <source>
        <strain evidence="8 9">DSM 43634</strain>
    </source>
</reference>
<evidence type="ECO:0000256" key="4">
    <source>
        <dbReference type="ARBA" id="ARBA00022691"/>
    </source>
</evidence>
<evidence type="ECO:0000256" key="1">
    <source>
        <dbReference type="ARBA" id="ARBA00011900"/>
    </source>
</evidence>
<evidence type="ECO:0000256" key="6">
    <source>
        <dbReference type="ARBA" id="ARBA00047942"/>
    </source>
</evidence>
<protein>
    <recommendedName>
        <fullName evidence="1">site-specific DNA-methyltransferase (adenine-specific)</fullName>
        <ecNumber evidence="1">2.1.1.72</ecNumber>
    </recommendedName>
</protein>
<feature type="domain" description="DNA methylase adenine-specific" evidence="7">
    <location>
        <begin position="147"/>
        <end position="247"/>
    </location>
</feature>
<dbReference type="PANTHER" id="PTHR42933">
    <property type="entry name" value="SLR6095 PROTEIN"/>
    <property type="match status" value="1"/>
</dbReference>
<dbReference type="PRINTS" id="PR00507">
    <property type="entry name" value="N12N6MTFRASE"/>
</dbReference>
<dbReference type="GO" id="GO:0009307">
    <property type="term" value="P:DNA restriction-modification system"/>
    <property type="evidence" value="ECO:0007669"/>
    <property type="project" value="UniProtKB-KW"/>
</dbReference>
<dbReference type="EMBL" id="MEIA01000056">
    <property type="protein sequence ID" value="OJF15414.1"/>
    <property type="molecule type" value="Genomic_DNA"/>
</dbReference>
<accession>A0A1K0GSJ1</accession>
<dbReference type="SUPFAM" id="SSF53335">
    <property type="entry name" value="S-adenosyl-L-methionine-dependent methyltransferases"/>
    <property type="match status" value="1"/>
</dbReference>
<dbReference type="GO" id="GO:0008170">
    <property type="term" value="F:N-methyltransferase activity"/>
    <property type="evidence" value="ECO:0007669"/>
    <property type="project" value="InterPro"/>
</dbReference>
<organism evidence="8 9">
    <name type="scientific">Couchioplanes caeruleus subsp. caeruleus</name>
    <dbReference type="NCBI Taxonomy" id="56427"/>
    <lineage>
        <taxon>Bacteria</taxon>
        <taxon>Bacillati</taxon>
        <taxon>Actinomycetota</taxon>
        <taxon>Actinomycetes</taxon>
        <taxon>Micromonosporales</taxon>
        <taxon>Micromonosporaceae</taxon>
        <taxon>Couchioplanes</taxon>
    </lineage>
</organism>
<comment type="caution">
    <text evidence="8">The sequence shown here is derived from an EMBL/GenBank/DDBJ whole genome shotgun (WGS) entry which is preliminary data.</text>
</comment>
<gene>
    <name evidence="8" type="ORF">BG844_04760</name>
</gene>
<dbReference type="AlphaFoldDB" id="A0A1K0GSJ1"/>
<dbReference type="InterPro" id="IPR003356">
    <property type="entry name" value="DNA_methylase_A-5"/>
</dbReference>
<dbReference type="GO" id="GO:0003677">
    <property type="term" value="F:DNA binding"/>
    <property type="evidence" value="ECO:0007669"/>
    <property type="project" value="InterPro"/>
</dbReference>
<dbReference type="InterPro" id="IPR051537">
    <property type="entry name" value="DNA_Adenine_Mtase"/>
</dbReference>
<keyword evidence="2" id="KW-0489">Methyltransferase</keyword>
<keyword evidence="5" id="KW-0680">Restriction system</keyword>